<reference evidence="9" key="1">
    <citation type="journal article" date="2019" name="Int. J. Syst. Evol. Microbiol.">
        <title>The Global Catalogue of Microorganisms (GCM) 10K type strain sequencing project: providing services to taxonomists for standard genome sequencing and annotation.</title>
        <authorList>
            <consortium name="The Broad Institute Genomics Platform"/>
            <consortium name="The Broad Institute Genome Sequencing Center for Infectious Disease"/>
            <person name="Wu L."/>
            <person name="Ma J."/>
        </authorList>
    </citation>
    <scope>NUCLEOTIDE SEQUENCE [LARGE SCALE GENOMIC DNA]</scope>
    <source>
        <strain evidence="9">JCM 32206</strain>
    </source>
</reference>
<keyword evidence="3" id="KW-0540">Nuclease</keyword>
<keyword evidence="4" id="KW-0255">Endonuclease</keyword>
<dbReference type="InterPro" id="IPR009614">
    <property type="entry name" value="YoeB_toxin"/>
</dbReference>
<protein>
    <recommendedName>
        <fullName evidence="7">Endoribonuclease YoeB</fullName>
    </recommendedName>
    <alternativeName>
        <fullName evidence="6">Putative mRNA interferase YoeB</fullName>
    </alternativeName>
</protein>
<dbReference type="Gene3D" id="3.30.2310.20">
    <property type="entry name" value="RelE-like"/>
    <property type="match status" value="1"/>
</dbReference>
<comment type="caution">
    <text evidence="8">The sequence shown here is derived from an EMBL/GenBank/DDBJ whole genome shotgun (WGS) entry which is preliminary data.</text>
</comment>
<evidence type="ECO:0000256" key="1">
    <source>
        <dbReference type="ARBA" id="ARBA00008172"/>
    </source>
</evidence>
<dbReference type="RefSeq" id="WP_345342601.1">
    <property type="nucleotide sequence ID" value="NZ_BAABFB010000022.1"/>
</dbReference>
<dbReference type="InterPro" id="IPR035093">
    <property type="entry name" value="RelE/ParE_toxin_dom_sf"/>
</dbReference>
<evidence type="ECO:0000256" key="5">
    <source>
        <dbReference type="ARBA" id="ARBA00022801"/>
    </source>
</evidence>
<evidence type="ECO:0000313" key="8">
    <source>
        <dbReference type="EMBL" id="GAA4474204.1"/>
    </source>
</evidence>
<keyword evidence="9" id="KW-1185">Reference proteome</keyword>
<evidence type="ECO:0000313" key="9">
    <source>
        <dbReference type="Proteomes" id="UP001501183"/>
    </source>
</evidence>
<evidence type="ECO:0000256" key="2">
    <source>
        <dbReference type="ARBA" id="ARBA00022649"/>
    </source>
</evidence>
<evidence type="ECO:0000256" key="3">
    <source>
        <dbReference type="ARBA" id="ARBA00022722"/>
    </source>
</evidence>
<dbReference type="EMBL" id="BAABFB010000022">
    <property type="protein sequence ID" value="GAA4474204.1"/>
    <property type="molecule type" value="Genomic_DNA"/>
</dbReference>
<keyword evidence="2" id="KW-1277">Toxin-antitoxin system</keyword>
<evidence type="ECO:0000256" key="7">
    <source>
        <dbReference type="ARBA" id="ARBA00050056"/>
    </source>
</evidence>
<organism evidence="8 9">
    <name type="scientific">Rhodococcus olei</name>
    <dbReference type="NCBI Taxonomy" id="2161675"/>
    <lineage>
        <taxon>Bacteria</taxon>
        <taxon>Bacillati</taxon>
        <taxon>Actinomycetota</taxon>
        <taxon>Actinomycetes</taxon>
        <taxon>Mycobacteriales</taxon>
        <taxon>Nocardiaceae</taxon>
        <taxon>Rhodococcus</taxon>
    </lineage>
</organism>
<dbReference type="PANTHER" id="PTHR38039:SF1">
    <property type="entry name" value="TOXIN YOEB"/>
    <property type="match status" value="1"/>
</dbReference>
<accession>A0ABP8NVX4</accession>
<dbReference type="NCBIfam" id="TIGR02116">
    <property type="entry name" value="toxin_Txe_YoeB"/>
    <property type="match status" value="1"/>
</dbReference>
<name>A0ABP8NVX4_9NOCA</name>
<gene>
    <name evidence="8" type="ORF">GCM10023094_09410</name>
</gene>
<evidence type="ECO:0000256" key="4">
    <source>
        <dbReference type="ARBA" id="ARBA00022759"/>
    </source>
</evidence>
<sequence length="84" mass="10040">MNITFTDEGWDDYTHWSVTDRKKLKRINDLIEDCKRDPYSGIGKPEPLKYAMQGYWSRRIDEEHRLVYEVADGSLVIIAARYHY</sequence>
<proteinExistence type="inferred from homology"/>
<dbReference type="Pfam" id="PF06769">
    <property type="entry name" value="YoeB_toxin"/>
    <property type="match status" value="1"/>
</dbReference>
<evidence type="ECO:0000256" key="6">
    <source>
        <dbReference type="ARBA" id="ARBA00030388"/>
    </source>
</evidence>
<dbReference type="Proteomes" id="UP001501183">
    <property type="component" value="Unassembled WGS sequence"/>
</dbReference>
<dbReference type="PANTHER" id="PTHR38039">
    <property type="entry name" value="TOXIN YOEB"/>
    <property type="match status" value="1"/>
</dbReference>
<dbReference type="SUPFAM" id="SSF143011">
    <property type="entry name" value="RelE-like"/>
    <property type="match status" value="1"/>
</dbReference>
<comment type="similarity">
    <text evidence="1">Belongs to the YoeB family.</text>
</comment>
<keyword evidence="5" id="KW-0378">Hydrolase</keyword>